<comment type="caution">
    <text evidence="2">The sequence shown here is derived from an EMBL/GenBank/DDBJ whole genome shotgun (WGS) entry which is preliminary data.</text>
</comment>
<dbReference type="VEuPathDB" id="FungiDB:AAP_04755"/>
<keyword evidence="3" id="KW-1185">Reference proteome</keyword>
<evidence type="ECO:0000313" key="2">
    <source>
        <dbReference type="EMBL" id="KZZ88657.1"/>
    </source>
</evidence>
<dbReference type="OrthoDB" id="2333384at2759"/>
<dbReference type="AlphaFoldDB" id="A0A167WC52"/>
<feature type="compositionally biased region" description="Polar residues" evidence="1">
    <location>
        <begin position="69"/>
        <end position="91"/>
    </location>
</feature>
<organism evidence="2 3">
    <name type="scientific">Ascosphaera apis ARSEF 7405</name>
    <dbReference type="NCBI Taxonomy" id="392613"/>
    <lineage>
        <taxon>Eukaryota</taxon>
        <taxon>Fungi</taxon>
        <taxon>Dikarya</taxon>
        <taxon>Ascomycota</taxon>
        <taxon>Pezizomycotina</taxon>
        <taxon>Eurotiomycetes</taxon>
        <taxon>Eurotiomycetidae</taxon>
        <taxon>Onygenales</taxon>
        <taxon>Ascosphaeraceae</taxon>
        <taxon>Ascosphaera</taxon>
    </lineage>
</organism>
<accession>A0A167WC52</accession>
<feature type="region of interest" description="Disordered" evidence="1">
    <location>
        <begin position="249"/>
        <end position="278"/>
    </location>
</feature>
<evidence type="ECO:0000313" key="3">
    <source>
        <dbReference type="Proteomes" id="UP000242877"/>
    </source>
</evidence>
<reference evidence="2 3" key="1">
    <citation type="journal article" date="2016" name="Genome Biol. Evol.">
        <title>Divergent and convergent evolution of fungal pathogenicity.</title>
        <authorList>
            <person name="Shang Y."/>
            <person name="Xiao G."/>
            <person name="Zheng P."/>
            <person name="Cen K."/>
            <person name="Zhan S."/>
            <person name="Wang C."/>
        </authorList>
    </citation>
    <scope>NUCLEOTIDE SEQUENCE [LARGE SCALE GENOMIC DNA]</scope>
    <source>
        <strain evidence="2 3">ARSEF 7405</strain>
    </source>
</reference>
<dbReference type="EMBL" id="AZGZ01000024">
    <property type="protein sequence ID" value="KZZ88657.1"/>
    <property type="molecule type" value="Genomic_DNA"/>
</dbReference>
<sequence length="278" mass="29987">MEAFGLESCMICPITDQRSFSHSRHESDSAVRHSSASDLDQSSSGRSSSGDSPVGHISSPLQHAEFPDSPTSEPASTQTPPHMSSNSNQGASAPIEPLPISTTMPVGYHETPVSSGSGISVMLALAEPMLFLEGFDRGDSSSRKTSLLRGYLRIKVAKAAKIKKIYLHFKGTSHTHWPEGVPPRKQSTVDAISLMNHTWTFFNAQFAHAEHSYCADRVNLQGPVPASEGNRPVLEELFHTKAMESTIAPNATSQEIKRKTLQPGGRPRSISKGEGVAN</sequence>
<feature type="compositionally biased region" description="Low complexity" evidence="1">
    <location>
        <begin position="34"/>
        <end position="52"/>
    </location>
</feature>
<gene>
    <name evidence="2" type="ORF">AAP_04755</name>
</gene>
<name>A0A167WC52_9EURO</name>
<dbReference type="Proteomes" id="UP000242877">
    <property type="component" value="Unassembled WGS sequence"/>
</dbReference>
<evidence type="ECO:0000256" key="1">
    <source>
        <dbReference type="SAM" id="MobiDB-lite"/>
    </source>
</evidence>
<protein>
    <submittedName>
        <fullName evidence="2">Arrestin domain-containing protein</fullName>
    </submittedName>
</protein>
<dbReference type="InterPro" id="IPR014752">
    <property type="entry name" value="Arrestin-like_C"/>
</dbReference>
<feature type="region of interest" description="Disordered" evidence="1">
    <location>
        <begin position="16"/>
        <end position="109"/>
    </location>
</feature>
<dbReference type="Gene3D" id="2.60.40.640">
    <property type="match status" value="1"/>
</dbReference>
<proteinExistence type="predicted"/>